<accession>A0A443RS31</accession>
<protein>
    <submittedName>
        <fullName evidence="9">Uncharacterized protein</fullName>
    </submittedName>
</protein>
<comment type="caution">
    <text evidence="9">The sequence shown here is derived from an EMBL/GenBank/DDBJ whole genome shotgun (WGS) entry which is preliminary data.</text>
</comment>
<keyword evidence="6 8" id="KW-0040">ANK repeat</keyword>
<evidence type="ECO:0000256" key="8">
    <source>
        <dbReference type="PROSITE-ProRule" id="PRU00023"/>
    </source>
</evidence>
<dbReference type="AlphaFoldDB" id="A0A443RS31"/>
<gene>
    <name evidence="9" type="ORF">B4U79_06510</name>
</gene>
<dbReference type="PROSITE" id="PS50088">
    <property type="entry name" value="ANK_REPEAT"/>
    <property type="match status" value="2"/>
</dbReference>
<evidence type="ECO:0000256" key="6">
    <source>
        <dbReference type="ARBA" id="ARBA00023043"/>
    </source>
</evidence>
<evidence type="ECO:0000256" key="1">
    <source>
        <dbReference type="ARBA" id="ARBA00004175"/>
    </source>
</evidence>
<dbReference type="STRING" id="1965070.A0A443RS31"/>
<feature type="repeat" description="ANK" evidence="8">
    <location>
        <begin position="174"/>
        <end position="210"/>
    </location>
</feature>
<evidence type="ECO:0000256" key="2">
    <source>
        <dbReference type="ARBA" id="ARBA00022483"/>
    </source>
</evidence>
<dbReference type="GO" id="GO:0044218">
    <property type="term" value="C:other organism cell membrane"/>
    <property type="evidence" value="ECO:0007669"/>
    <property type="project" value="UniProtKB-KW"/>
</dbReference>
<keyword evidence="4" id="KW-0677">Repeat</keyword>
<sequence length="299" mass="34832">MSLCLRWLRFFVTLFKHQREAIKYAIDQNDVCRMIQIFSELRRKENNLTPYTWMLCFSLNRIEMIHSLLSENLIDPNFAIDKYEWTPLHVAVYQKNSKLIEMLLAHGSDVCVFDTNGNTPLHIAIQSCQKTTSNDRSHYYHSVVNIVVMLLNGYKTQCQSQTSKTKFVNMRNNFGKCALHYAVLLQADHLAVSLIHLLLAHGADPDVVDAKQRTSFFYPLSELKFFLTTTGRSFDSPFLSIFLQSNCDKLNYNQIIGKVSTLKELCREFIQKNDTFKNKVSQFAMLPHELQLYLKRRIV</sequence>
<comment type="subcellular location">
    <subcellularLocation>
        <location evidence="1">Target cell membrane</location>
    </subcellularLocation>
</comment>
<evidence type="ECO:0000256" key="3">
    <source>
        <dbReference type="ARBA" id="ARBA00022537"/>
    </source>
</evidence>
<dbReference type="Pfam" id="PF12796">
    <property type="entry name" value="Ank_2"/>
    <property type="match status" value="1"/>
</dbReference>
<keyword evidence="7" id="KW-1053">Target membrane</keyword>
<evidence type="ECO:0000256" key="5">
    <source>
        <dbReference type="ARBA" id="ARBA00023028"/>
    </source>
</evidence>
<dbReference type="SUPFAM" id="SSF48403">
    <property type="entry name" value="Ankyrin repeat"/>
    <property type="match status" value="1"/>
</dbReference>
<keyword evidence="5" id="KW-0528">Neurotoxin</keyword>
<evidence type="ECO:0000313" key="10">
    <source>
        <dbReference type="Proteomes" id="UP000285301"/>
    </source>
</evidence>
<dbReference type="PANTHER" id="PTHR24134">
    <property type="entry name" value="ANKYRIN REPEAT-CONTAINING PROTEIN DDB_G0279043"/>
    <property type="match status" value="1"/>
</dbReference>
<dbReference type="SMART" id="SM00248">
    <property type="entry name" value="ANK"/>
    <property type="match status" value="4"/>
</dbReference>
<dbReference type="Proteomes" id="UP000285301">
    <property type="component" value="Unassembled WGS sequence"/>
</dbReference>
<dbReference type="Pfam" id="PF00023">
    <property type="entry name" value="Ank"/>
    <property type="match status" value="1"/>
</dbReference>
<dbReference type="GO" id="GO:0044231">
    <property type="term" value="C:host cell presynaptic membrane"/>
    <property type="evidence" value="ECO:0007669"/>
    <property type="project" value="UniProtKB-KW"/>
</dbReference>
<dbReference type="Gene3D" id="1.25.40.20">
    <property type="entry name" value="Ankyrin repeat-containing domain"/>
    <property type="match status" value="2"/>
</dbReference>
<dbReference type="InterPro" id="IPR002110">
    <property type="entry name" value="Ankyrin_rpt"/>
</dbReference>
<dbReference type="PROSITE" id="PS50297">
    <property type="entry name" value="ANK_REP_REGION"/>
    <property type="match status" value="1"/>
</dbReference>
<dbReference type="InterPro" id="IPR036770">
    <property type="entry name" value="Ankyrin_rpt-contain_sf"/>
</dbReference>
<keyword evidence="3" id="KW-1052">Target cell membrane</keyword>
<keyword evidence="2" id="KW-0268">Exocytosis</keyword>
<dbReference type="EMBL" id="NCKU01000009">
    <property type="protein sequence ID" value="RWS17999.1"/>
    <property type="molecule type" value="Genomic_DNA"/>
</dbReference>
<reference evidence="9 10" key="1">
    <citation type="journal article" date="2018" name="Gigascience">
        <title>Genomes of trombidid mites reveal novel predicted allergens and laterally-transferred genes associated with secondary metabolism.</title>
        <authorList>
            <person name="Dong X."/>
            <person name="Chaisiri K."/>
            <person name="Xia D."/>
            <person name="Armstrong S.D."/>
            <person name="Fang Y."/>
            <person name="Donnelly M.J."/>
            <person name="Kadowaki T."/>
            <person name="McGarry J.W."/>
            <person name="Darby A.C."/>
            <person name="Makepeace B.L."/>
        </authorList>
    </citation>
    <scope>NUCLEOTIDE SEQUENCE [LARGE SCALE GENOMIC DNA]</scope>
    <source>
        <strain evidence="9">UoL-WK</strain>
    </source>
</reference>
<evidence type="ECO:0000256" key="7">
    <source>
        <dbReference type="ARBA" id="ARBA00023298"/>
    </source>
</evidence>
<feature type="repeat" description="ANK" evidence="8">
    <location>
        <begin position="83"/>
        <end position="115"/>
    </location>
</feature>
<dbReference type="OrthoDB" id="496981at2759"/>
<name>A0A443RS31_9ACAR</name>
<keyword evidence="10" id="KW-1185">Reference proteome</keyword>
<proteinExistence type="predicted"/>
<organism evidence="9 10">
    <name type="scientific">Dinothrombium tinctorium</name>
    <dbReference type="NCBI Taxonomy" id="1965070"/>
    <lineage>
        <taxon>Eukaryota</taxon>
        <taxon>Metazoa</taxon>
        <taxon>Ecdysozoa</taxon>
        <taxon>Arthropoda</taxon>
        <taxon>Chelicerata</taxon>
        <taxon>Arachnida</taxon>
        <taxon>Acari</taxon>
        <taxon>Acariformes</taxon>
        <taxon>Trombidiformes</taxon>
        <taxon>Prostigmata</taxon>
        <taxon>Anystina</taxon>
        <taxon>Parasitengona</taxon>
        <taxon>Trombidioidea</taxon>
        <taxon>Trombidiidae</taxon>
        <taxon>Dinothrombium</taxon>
    </lineage>
</organism>
<keyword evidence="5" id="KW-0638">Presynaptic neurotoxin</keyword>
<keyword evidence="5" id="KW-0800">Toxin</keyword>
<evidence type="ECO:0000313" key="9">
    <source>
        <dbReference type="EMBL" id="RWS17999.1"/>
    </source>
</evidence>
<dbReference type="PANTHER" id="PTHR24134:SF9">
    <property type="entry name" value="ANKYRIN REPEAT AND SOCS BOX PROTEIN 8"/>
    <property type="match status" value="1"/>
</dbReference>
<dbReference type="GO" id="GO:0006887">
    <property type="term" value="P:exocytosis"/>
    <property type="evidence" value="ECO:0007669"/>
    <property type="project" value="UniProtKB-KW"/>
</dbReference>
<keyword evidence="7" id="KW-0472">Membrane</keyword>
<evidence type="ECO:0000256" key="4">
    <source>
        <dbReference type="ARBA" id="ARBA00022737"/>
    </source>
</evidence>